<sequence>MDIKNNQCTLTIFDTKPEDTGYYTVKLSDSFGIVQETIFIEVKQKSVDEITRSILKQNSLLRYNTDSNEMPWIGTAVLPYRHGTTEEIQRILKHHRIKVYYKTTNTQNCVYKLGCINCDAYYIGESSREILTRAKEHISPNDHIHNKSVPEEYVNNIIQQASESYLKAKSIIYGPLDTKVNIGDTLRLFCIIRPMKEPFFVHWTHNGQILKNSALTNQTTGIQTWANYPKNGFYILELKSICVQDKGFYGVTISRVLNISGKMVNETVEEAVCWVDVEGQKSSEKKTAPAFIDDEFSPMMEVIAGQVVELKCKVAGNPLPSFFWLKDGDMMSSTNLNFQISQSNGMYKLTLPDVTKQHSGIWDLISYNSQGLIIKSCQLFVSEFINDYLKLNNNETTTNETIINIKPSFNNKFQENSQLMNKRELSVEQHMNKSLETQSKLSESNVISSIQNSKLEPPEFDIMFTDKVMNIGETVCLKCSLKGNPKPVIFIRYIVLCSNNCIISLAMCVILKTVY</sequence>
<dbReference type="InterPro" id="IPR007110">
    <property type="entry name" value="Ig-like_dom"/>
</dbReference>
<keyword evidence="1" id="KW-1015">Disulfide bond</keyword>
<dbReference type="PANTHER" id="PTHR47633">
    <property type="entry name" value="IMMUNOGLOBULIN"/>
    <property type="match status" value="1"/>
</dbReference>
<gene>
    <name evidence="5" type="ORF">SCUD_LOCUS16266</name>
</gene>
<reference evidence="7" key="1">
    <citation type="submission" date="2016-06" db="UniProtKB">
        <authorList>
            <consortium name="WormBaseParasite"/>
        </authorList>
    </citation>
    <scope>IDENTIFICATION</scope>
</reference>
<dbReference type="InterPro" id="IPR036179">
    <property type="entry name" value="Ig-like_dom_sf"/>
</dbReference>
<dbReference type="SUPFAM" id="SSF48726">
    <property type="entry name" value="Immunoglobulin"/>
    <property type="match status" value="3"/>
</dbReference>
<dbReference type="FunFam" id="2.60.40.10:FF:000032">
    <property type="entry name" value="palladin isoform X1"/>
    <property type="match status" value="1"/>
</dbReference>
<evidence type="ECO:0000313" key="5">
    <source>
        <dbReference type="EMBL" id="VDP61215.1"/>
    </source>
</evidence>
<reference evidence="5 6" key="2">
    <citation type="submission" date="2018-11" db="EMBL/GenBank/DDBJ databases">
        <authorList>
            <consortium name="Pathogen Informatics"/>
        </authorList>
    </citation>
    <scope>NUCLEOTIDE SEQUENCE [LARGE SCALE GENOMIC DNA]</scope>
    <source>
        <strain evidence="5">Dakar</strain>
        <strain evidence="6">Dakar, Senegal</strain>
    </source>
</reference>
<dbReference type="SMART" id="SM00409">
    <property type="entry name" value="IG"/>
    <property type="match status" value="2"/>
</dbReference>
<keyword evidence="3" id="KW-1133">Transmembrane helix</keyword>
<feature type="domain" description="Ig-like" evidence="4">
    <location>
        <begin position="289"/>
        <end position="362"/>
    </location>
</feature>
<dbReference type="EMBL" id="UZAK01038477">
    <property type="protein sequence ID" value="VDP61215.1"/>
    <property type="molecule type" value="Genomic_DNA"/>
</dbReference>
<keyword evidence="3" id="KW-0472">Membrane</keyword>
<evidence type="ECO:0000313" key="6">
    <source>
        <dbReference type="Proteomes" id="UP000279833"/>
    </source>
</evidence>
<dbReference type="InterPro" id="IPR013783">
    <property type="entry name" value="Ig-like_fold"/>
</dbReference>
<protein>
    <submittedName>
        <fullName evidence="7">Ig-like domain-containing protein</fullName>
    </submittedName>
</protein>
<proteinExistence type="predicted"/>
<evidence type="ECO:0000256" key="1">
    <source>
        <dbReference type="ARBA" id="ARBA00023157"/>
    </source>
</evidence>
<dbReference type="InterPro" id="IPR013098">
    <property type="entry name" value="Ig_I-set"/>
</dbReference>
<organism evidence="7">
    <name type="scientific">Schistosoma curassoni</name>
    <dbReference type="NCBI Taxonomy" id="6186"/>
    <lineage>
        <taxon>Eukaryota</taxon>
        <taxon>Metazoa</taxon>
        <taxon>Spiralia</taxon>
        <taxon>Lophotrochozoa</taxon>
        <taxon>Platyhelminthes</taxon>
        <taxon>Trematoda</taxon>
        <taxon>Digenea</taxon>
        <taxon>Strigeidida</taxon>
        <taxon>Schistosomatoidea</taxon>
        <taxon>Schistosomatidae</taxon>
        <taxon>Schistosoma</taxon>
    </lineage>
</organism>
<dbReference type="STRING" id="6186.A0A183KMJ2"/>
<evidence type="ECO:0000313" key="7">
    <source>
        <dbReference type="WBParaSite" id="SCUD_0001626901-mRNA-1"/>
    </source>
</evidence>
<name>A0A183KMJ2_9TREM</name>
<keyword evidence="2" id="KW-0393">Immunoglobulin domain</keyword>
<feature type="transmembrane region" description="Helical" evidence="3">
    <location>
        <begin position="490"/>
        <end position="511"/>
    </location>
</feature>
<dbReference type="Gene3D" id="2.60.40.10">
    <property type="entry name" value="Immunoglobulins"/>
    <property type="match status" value="2"/>
</dbReference>
<dbReference type="Proteomes" id="UP000279833">
    <property type="component" value="Unassembled WGS sequence"/>
</dbReference>
<feature type="domain" description="Ig-like" evidence="4">
    <location>
        <begin position="150"/>
        <end position="269"/>
    </location>
</feature>
<dbReference type="Pfam" id="PF07679">
    <property type="entry name" value="I-set"/>
    <property type="match status" value="1"/>
</dbReference>
<keyword evidence="6" id="KW-1185">Reference proteome</keyword>
<evidence type="ECO:0000256" key="3">
    <source>
        <dbReference type="SAM" id="Phobius"/>
    </source>
</evidence>
<dbReference type="AlphaFoldDB" id="A0A183KMJ2"/>
<evidence type="ECO:0000256" key="2">
    <source>
        <dbReference type="ARBA" id="ARBA00023319"/>
    </source>
</evidence>
<keyword evidence="3" id="KW-0812">Transmembrane</keyword>
<dbReference type="PROSITE" id="PS50835">
    <property type="entry name" value="IG_LIKE"/>
    <property type="match status" value="2"/>
</dbReference>
<dbReference type="WBParaSite" id="SCUD_0001626901-mRNA-1">
    <property type="protein sequence ID" value="SCUD_0001626901-mRNA-1"/>
    <property type="gene ID" value="SCUD_0001626901"/>
</dbReference>
<accession>A0A183KMJ2</accession>
<evidence type="ECO:0000259" key="4">
    <source>
        <dbReference type="PROSITE" id="PS50835"/>
    </source>
</evidence>
<dbReference type="InterPro" id="IPR003599">
    <property type="entry name" value="Ig_sub"/>
</dbReference>